<reference evidence="12" key="1">
    <citation type="submission" date="2014-03" db="EMBL/GenBank/DDBJ databases">
        <title>The whipworm genome and dual-species transcriptomics of an intimate host-pathogen interaction.</title>
        <authorList>
            <person name="Foth B.J."/>
            <person name="Tsai I.J."/>
            <person name="Reid A.J."/>
            <person name="Bancroft A.J."/>
            <person name="Nichol S."/>
            <person name="Tracey A."/>
            <person name="Holroyd N."/>
            <person name="Cotton J.A."/>
            <person name="Stanley E.J."/>
            <person name="Zarowiecki M."/>
            <person name="Liu J.Z."/>
            <person name="Huckvale T."/>
            <person name="Cooper P.J."/>
            <person name="Grencis R.K."/>
            <person name="Berriman M."/>
        </authorList>
    </citation>
    <scope>NUCLEOTIDE SEQUENCE [LARGE SCALE GENOMIC DNA]</scope>
    <source>
        <strain evidence="12">Edinburgh</strain>
    </source>
</reference>
<dbReference type="Proteomes" id="UP000046395">
    <property type="component" value="Unassembled WGS sequence"/>
</dbReference>
<dbReference type="InterPro" id="IPR009060">
    <property type="entry name" value="UBA-like_sf"/>
</dbReference>
<evidence type="ECO:0000259" key="11">
    <source>
        <dbReference type="Pfam" id="PF03372"/>
    </source>
</evidence>
<dbReference type="GO" id="GO:0070260">
    <property type="term" value="F:5'-tyrosyl-DNA phosphodiesterase activity"/>
    <property type="evidence" value="ECO:0007669"/>
    <property type="project" value="TreeGrafter"/>
</dbReference>
<evidence type="ECO:0000313" key="13">
    <source>
        <dbReference type="WBParaSite" id="TMUE_3000011717.1"/>
    </source>
</evidence>
<dbReference type="WBParaSite" id="TMUE_3000011717.2">
    <property type="protein sequence ID" value="TMUE_3000011717.2"/>
    <property type="gene ID" value="WBGene00301385"/>
</dbReference>
<dbReference type="AlphaFoldDB" id="A0A5S6QXT7"/>
<evidence type="ECO:0000256" key="2">
    <source>
        <dbReference type="ARBA" id="ARBA00001946"/>
    </source>
</evidence>
<name>A0A5S6QXT7_TRIMR</name>
<keyword evidence="7" id="KW-0378">Hydrolase</keyword>
<keyword evidence="5" id="KW-0479">Metal-binding</keyword>
<protein>
    <submittedName>
        <fullName evidence="13 14">Endo/exonuclease/phosphatase domain-containing protein</fullName>
    </submittedName>
</protein>
<proteinExistence type="predicted"/>
<dbReference type="InterPro" id="IPR005135">
    <property type="entry name" value="Endo/exonuclease/phosphatase"/>
</dbReference>
<dbReference type="GO" id="GO:0006302">
    <property type="term" value="P:double-strand break repair"/>
    <property type="evidence" value="ECO:0007669"/>
    <property type="project" value="TreeGrafter"/>
</dbReference>
<keyword evidence="12" id="KW-1185">Reference proteome</keyword>
<evidence type="ECO:0000256" key="4">
    <source>
        <dbReference type="ARBA" id="ARBA00022722"/>
    </source>
</evidence>
<comment type="subcellular location">
    <subcellularLocation>
        <location evidence="3">Nucleus</location>
        <location evidence="3">PML body</location>
    </subcellularLocation>
</comment>
<reference evidence="13" key="2">
    <citation type="submission" date="2019-12" db="UniProtKB">
        <authorList>
            <consortium name="WormBaseParasite"/>
        </authorList>
    </citation>
    <scope>IDENTIFICATION</scope>
</reference>
<dbReference type="CDD" id="cd09080">
    <property type="entry name" value="TDP2"/>
    <property type="match status" value="1"/>
</dbReference>
<dbReference type="GO" id="GO:0016605">
    <property type="term" value="C:PML body"/>
    <property type="evidence" value="ECO:0007669"/>
    <property type="project" value="UniProtKB-SubCell"/>
</dbReference>
<evidence type="ECO:0000256" key="10">
    <source>
        <dbReference type="ARBA" id="ARBA00023242"/>
    </source>
</evidence>
<keyword evidence="8" id="KW-0460">Magnesium</keyword>
<keyword evidence="4" id="KW-0540">Nuclease</keyword>
<dbReference type="InterPro" id="IPR036691">
    <property type="entry name" value="Endo/exonu/phosph_ase_sf"/>
</dbReference>
<evidence type="ECO:0000256" key="6">
    <source>
        <dbReference type="ARBA" id="ARBA00022763"/>
    </source>
</evidence>
<keyword evidence="10" id="KW-0539">Nucleus</keyword>
<dbReference type="GO" id="GO:0005737">
    <property type="term" value="C:cytoplasm"/>
    <property type="evidence" value="ECO:0007669"/>
    <property type="project" value="TreeGrafter"/>
</dbReference>
<dbReference type="GO" id="GO:0004518">
    <property type="term" value="F:nuclease activity"/>
    <property type="evidence" value="ECO:0007669"/>
    <property type="project" value="UniProtKB-KW"/>
</dbReference>
<dbReference type="PANTHER" id="PTHR15822:SF4">
    <property type="entry name" value="TYROSYL-DNA PHOSPHODIESTERASE 2"/>
    <property type="match status" value="1"/>
</dbReference>
<evidence type="ECO:0000256" key="9">
    <source>
        <dbReference type="ARBA" id="ARBA00023204"/>
    </source>
</evidence>
<evidence type="ECO:0000256" key="7">
    <source>
        <dbReference type="ARBA" id="ARBA00022801"/>
    </source>
</evidence>
<organism evidence="12 13">
    <name type="scientific">Trichuris muris</name>
    <name type="common">Mouse whipworm</name>
    <dbReference type="NCBI Taxonomy" id="70415"/>
    <lineage>
        <taxon>Eukaryota</taxon>
        <taxon>Metazoa</taxon>
        <taxon>Ecdysozoa</taxon>
        <taxon>Nematoda</taxon>
        <taxon>Enoplea</taxon>
        <taxon>Dorylaimia</taxon>
        <taxon>Trichinellida</taxon>
        <taxon>Trichuridae</taxon>
        <taxon>Trichuris</taxon>
    </lineage>
</organism>
<dbReference type="PANTHER" id="PTHR15822">
    <property type="entry name" value="TRAF AND TNF RECEPTOR-ASSOCIATED PROTEIN"/>
    <property type="match status" value="1"/>
</dbReference>
<accession>A0A5S6QXT7</accession>
<evidence type="ECO:0000256" key="8">
    <source>
        <dbReference type="ARBA" id="ARBA00022842"/>
    </source>
</evidence>
<dbReference type="GO" id="GO:0046872">
    <property type="term" value="F:metal ion binding"/>
    <property type="evidence" value="ECO:0007669"/>
    <property type="project" value="UniProtKB-KW"/>
</dbReference>
<keyword evidence="9" id="KW-0234">DNA repair</keyword>
<dbReference type="Pfam" id="PF03372">
    <property type="entry name" value="Exo_endo_phos"/>
    <property type="match status" value="1"/>
</dbReference>
<dbReference type="WBParaSite" id="TMUE_3000011717.1">
    <property type="protein sequence ID" value="TMUE_3000011717.1"/>
    <property type="gene ID" value="WBGene00301385"/>
</dbReference>
<dbReference type="Pfam" id="PF14555">
    <property type="entry name" value="UBA_4"/>
    <property type="match status" value="1"/>
</dbReference>
<evidence type="ECO:0000256" key="3">
    <source>
        <dbReference type="ARBA" id="ARBA00004322"/>
    </source>
</evidence>
<evidence type="ECO:0000313" key="12">
    <source>
        <dbReference type="Proteomes" id="UP000046395"/>
    </source>
</evidence>
<dbReference type="GO" id="GO:0003697">
    <property type="term" value="F:single-stranded DNA binding"/>
    <property type="evidence" value="ECO:0007669"/>
    <property type="project" value="TreeGrafter"/>
</dbReference>
<keyword evidence="6" id="KW-0227">DNA damage</keyword>
<feature type="domain" description="Endonuclease/exonuclease/phosphatase" evidence="11">
    <location>
        <begin position="80"/>
        <end position="320"/>
    </location>
</feature>
<comment type="cofactor">
    <cofactor evidence="2">
        <name>Mg(2+)</name>
        <dbReference type="ChEBI" id="CHEBI:18420"/>
    </cofactor>
</comment>
<dbReference type="SUPFAM" id="SSF56219">
    <property type="entry name" value="DNase I-like"/>
    <property type="match status" value="1"/>
</dbReference>
<dbReference type="InterPro" id="IPR051547">
    <property type="entry name" value="TDP2-like"/>
</dbReference>
<evidence type="ECO:0000313" key="14">
    <source>
        <dbReference type="WBParaSite" id="TMUE_3000011717.2"/>
    </source>
</evidence>
<dbReference type="SUPFAM" id="SSF46934">
    <property type="entry name" value="UBA-like"/>
    <property type="match status" value="1"/>
</dbReference>
<sequence>MSSTDSSSGEIPDEQTCFRLCNEFAELTQTDSACGHFFLQNCGWDLAVAVAYFREKTRSSSSADDSTPAASDVAKRFSLLSWNVDGLDPHNVKSRASAVADTILETKPTVVFLQEVVEENLTVLRKKLSPEYHELSRDTACHYFTKTFLHRDSASCQSEHVIPFEGSQMGRDMMVAQVTLFGQYSCCLVNAHLESGRQYSNVRKEQLSTAFSLMSAADADVNVFFGGDLNLRDHEVGTLPEGIVDLWEANGSPVGEKYTWDGIRNGNIASKGGVGKSYRPRCRFDRIYMKHSSPKLMSPAEFKLVGKRTIRSALCLPSDHFAILCSFKLQ</sequence>
<evidence type="ECO:0000256" key="1">
    <source>
        <dbReference type="ARBA" id="ARBA00001936"/>
    </source>
</evidence>
<dbReference type="STRING" id="70415.A0A5S6QXT7"/>
<dbReference type="Gene3D" id="1.10.8.10">
    <property type="entry name" value="DNA helicase RuvA subunit, C-terminal domain"/>
    <property type="match status" value="1"/>
</dbReference>
<evidence type="ECO:0000256" key="5">
    <source>
        <dbReference type="ARBA" id="ARBA00022723"/>
    </source>
</evidence>
<dbReference type="Gene3D" id="3.60.10.10">
    <property type="entry name" value="Endonuclease/exonuclease/phosphatase"/>
    <property type="match status" value="1"/>
</dbReference>
<comment type="cofactor">
    <cofactor evidence="1">
        <name>Mn(2+)</name>
        <dbReference type="ChEBI" id="CHEBI:29035"/>
    </cofactor>
</comment>